<comment type="subcellular location">
    <subcellularLocation>
        <location evidence="1">Membrane</location>
        <topology evidence="1">Multi-pass membrane protein</topology>
    </subcellularLocation>
</comment>
<evidence type="ECO:0000256" key="7">
    <source>
        <dbReference type="ARBA" id="ARBA00023053"/>
    </source>
</evidence>
<feature type="transmembrane region" description="Helical" evidence="13">
    <location>
        <begin position="363"/>
        <end position="382"/>
    </location>
</feature>
<keyword evidence="9" id="KW-0406">Ion transport</keyword>
<dbReference type="PROSITE" id="PS50850">
    <property type="entry name" value="MFS"/>
    <property type="match status" value="1"/>
</dbReference>
<feature type="transmembrane region" description="Helical" evidence="13">
    <location>
        <begin position="195"/>
        <end position="214"/>
    </location>
</feature>
<keyword evidence="6 13" id="KW-1133">Transmembrane helix</keyword>
<evidence type="ECO:0000259" key="14">
    <source>
        <dbReference type="PROSITE" id="PS50850"/>
    </source>
</evidence>
<reference evidence="16" key="1">
    <citation type="submission" date="2025-08" db="UniProtKB">
        <authorList>
            <consortium name="RefSeq"/>
        </authorList>
    </citation>
    <scope>IDENTIFICATION</scope>
    <source>
        <tissue evidence="16">Whole organism</tissue>
    </source>
</reference>
<feature type="compositionally biased region" description="Basic and acidic residues" evidence="12">
    <location>
        <begin position="470"/>
        <end position="487"/>
    </location>
</feature>
<keyword evidence="5" id="KW-0769">Symport</keyword>
<feature type="region of interest" description="Disordered" evidence="12">
    <location>
        <begin position="465"/>
        <end position="487"/>
    </location>
</feature>
<keyword evidence="7" id="KW-0915">Sodium</keyword>
<dbReference type="FunFam" id="1.20.1250.20:FF:000144">
    <property type="entry name" value="Picot, isoform B"/>
    <property type="match status" value="1"/>
</dbReference>
<evidence type="ECO:0000256" key="8">
    <source>
        <dbReference type="ARBA" id="ARBA00023136"/>
    </source>
</evidence>
<evidence type="ECO:0000256" key="2">
    <source>
        <dbReference type="ARBA" id="ARBA00008586"/>
    </source>
</evidence>
<organism evidence="15 16">
    <name type="scientific">Frankliniella occidentalis</name>
    <name type="common">Western flower thrips</name>
    <name type="synonym">Euthrips occidentalis</name>
    <dbReference type="NCBI Taxonomy" id="133901"/>
    <lineage>
        <taxon>Eukaryota</taxon>
        <taxon>Metazoa</taxon>
        <taxon>Ecdysozoa</taxon>
        <taxon>Arthropoda</taxon>
        <taxon>Hexapoda</taxon>
        <taxon>Insecta</taxon>
        <taxon>Pterygota</taxon>
        <taxon>Neoptera</taxon>
        <taxon>Paraneoptera</taxon>
        <taxon>Thysanoptera</taxon>
        <taxon>Terebrantia</taxon>
        <taxon>Thripoidea</taxon>
        <taxon>Thripidae</taxon>
        <taxon>Frankliniella</taxon>
    </lineage>
</organism>
<name>A0A6J1SWJ6_FRAOC</name>
<keyword evidence="3" id="KW-0813">Transport</keyword>
<keyword evidence="15" id="KW-1185">Reference proteome</keyword>
<feature type="transmembrane region" description="Helical" evidence="13">
    <location>
        <begin position="337"/>
        <end position="357"/>
    </location>
</feature>
<feature type="transmembrane region" description="Helical" evidence="13">
    <location>
        <begin position="394"/>
        <end position="414"/>
    </location>
</feature>
<evidence type="ECO:0000313" key="16">
    <source>
        <dbReference type="RefSeq" id="XP_026285247.1"/>
    </source>
</evidence>
<evidence type="ECO:0000256" key="12">
    <source>
        <dbReference type="SAM" id="MobiDB-lite"/>
    </source>
</evidence>
<feature type="transmembrane region" description="Helical" evidence="13">
    <location>
        <begin position="125"/>
        <end position="150"/>
    </location>
</feature>
<dbReference type="OrthoDB" id="2985014at2759"/>
<feature type="transmembrane region" description="Helical" evidence="13">
    <location>
        <begin position="29"/>
        <end position="52"/>
    </location>
</feature>
<evidence type="ECO:0000256" key="13">
    <source>
        <dbReference type="SAM" id="Phobius"/>
    </source>
</evidence>
<keyword evidence="8 13" id="KW-0472">Membrane</keyword>
<dbReference type="PANTHER" id="PTHR11662">
    <property type="entry name" value="SOLUTE CARRIER FAMILY 17"/>
    <property type="match status" value="1"/>
</dbReference>
<evidence type="ECO:0000256" key="4">
    <source>
        <dbReference type="ARBA" id="ARBA00022692"/>
    </source>
</evidence>
<dbReference type="CDD" id="cd17318">
    <property type="entry name" value="MFS_SLC17"/>
    <property type="match status" value="1"/>
</dbReference>
<dbReference type="GO" id="GO:0015293">
    <property type="term" value="F:symporter activity"/>
    <property type="evidence" value="ECO:0007669"/>
    <property type="project" value="UniProtKB-KW"/>
</dbReference>
<dbReference type="KEGG" id="foc:113211159"/>
<keyword evidence="4 13" id="KW-0812">Transmembrane</keyword>
<keyword evidence="9" id="KW-0739">Sodium transport</keyword>
<dbReference type="Proteomes" id="UP000504606">
    <property type="component" value="Unplaced"/>
</dbReference>
<feature type="transmembrane region" description="Helical" evidence="13">
    <location>
        <begin position="72"/>
        <end position="93"/>
    </location>
</feature>
<gene>
    <name evidence="16" type="primary">LOC113211159</name>
</gene>
<evidence type="ECO:0000256" key="5">
    <source>
        <dbReference type="ARBA" id="ARBA00022847"/>
    </source>
</evidence>
<dbReference type="GeneID" id="113211159"/>
<sequence length="487" mass="52562">MKNLPIKEEPAELPPAVASAFGRRHIQMWILAVGTALAYSCRVNMSLCIVAMTSPESAAGFQTYDWSQQERGYVLSSFFWGYVLMQVPGATLSNRYGPRYFIFIGVAGSGLLSVLTPLAAAWGGAYTLCVLRAVEGLCQGLVFPCVHYMLGRWAPPLERSRSSAIVMSGPSVGTLAAMAGVGLLCSSPLGWPSGFYVPGGLSVLWGALWLWQGANSPDTCTRISAEEREYIQGALGSSSSGSKRLTVPWGKVLSTPCVWAIIVVHSCSNFGHWLMLTQMPNYMKTVLEFDIKDNGLVSSLPYLSLVFTSMLVVWVVKILSDRQCLTIVQTRKIFNSIGHYGMGLTFLTLALLTHLGIQTAVAVALLTVAVSLEAALLVGFLINHVDLSPNFGGAMFGLSNCIGNTMGIVAPLLVSAVVGDDRGQTHEELATGWSYVYLIGGCVYLTGNTVFLLFGRADVQPWNNPQDSLKSSKDEPAERHELLSKVL</sequence>
<feature type="transmembrane region" description="Helical" evidence="13">
    <location>
        <begin position="252"/>
        <end position="275"/>
    </location>
</feature>
<dbReference type="PANTHER" id="PTHR11662:SF280">
    <property type="entry name" value="FI21844P1-RELATED"/>
    <property type="match status" value="1"/>
</dbReference>
<evidence type="ECO:0000256" key="1">
    <source>
        <dbReference type="ARBA" id="ARBA00004141"/>
    </source>
</evidence>
<evidence type="ECO:0000256" key="6">
    <source>
        <dbReference type="ARBA" id="ARBA00022989"/>
    </source>
</evidence>
<feature type="domain" description="Major facilitator superfamily (MFS) profile" evidence="14">
    <location>
        <begin position="27"/>
        <end position="458"/>
    </location>
</feature>
<dbReference type="FunFam" id="1.20.1250.20:FF:000003">
    <property type="entry name" value="Solute carrier family 17 member 3"/>
    <property type="match status" value="1"/>
</dbReference>
<feature type="transmembrane region" description="Helical" evidence="13">
    <location>
        <begin position="100"/>
        <end position="119"/>
    </location>
</feature>
<dbReference type="Pfam" id="PF07690">
    <property type="entry name" value="MFS_1"/>
    <property type="match status" value="1"/>
</dbReference>
<dbReference type="InterPro" id="IPR020846">
    <property type="entry name" value="MFS_dom"/>
</dbReference>
<protein>
    <recommendedName>
        <fullName evidence="11">Putative inorganic phosphate cotransporter</fullName>
    </recommendedName>
</protein>
<evidence type="ECO:0000256" key="11">
    <source>
        <dbReference type="ARBA" id="ARBA00068450"/>
    </source>
</evidence>
<dbReference type="GO" id="GO:0006814">
    <property type="term" value="P:sodium ion transport"/>
    <property type="evidence" value="ECO:0007669"/>
    <property type="project" value="UniProtKB-KW"/>
</dbReference>
<dbReference type="GO" id="GO:0016020">
    <property type="term" value="C:membrane"/>
    <property type="evidence" value="ECO:0007669"/>
    <property type="project" value="UniProtKB-SubCell"/>
</dbReference>
<evidence type="ECO:0000256" key="9">
    <source>
        <dbReference type="ARBA" id="ARBA00023201"/>
    </source>
</evidence>
<proteinExistence type="inferred from homology"/>
<dbReference type="InterPro" id="IPR050382">
    <property type="entry name" value="MFS_Na/Anion_cotransporter"/>
</dbReference>
<dbReference type="GO" id="GO:0006820">
    <property type="term" value="P:monoatomic anion transport"/>
    <property type="evidence" value="ECO:0007669"/>
    <property type="project" value="TreeGrafter"/>
</dbReference>
<dbReference type="RefSeq" id="XP_026285247.1">
    <property type="nucleotide sequence ID" value="XM_026429462.2"/>
</dbReference>
<dbReference type="AlphaFoldDB" id="A0A6J1SWJ6"/>
<feature type="transmembrane region" description="Helical" evidence="13">
    <location>
        <begin position="295"/>
        <end position="316"/>
    </location>
</feature>
<evidence type="ECO:0000256" key="3">
    <source>
        <dbReference type="ARBA" id="ARBA00022448"/>
    </source>
</evidence>
<comment type="similarity">
    <text evidence="2">Belongs to the major facilitator superfamily. Sodium/anion cotransporter family.</text>
</comment>
<feature type="transmembrane region" description="Helical" evidence="13">
    <location>
        <begin position="162"/>
        <end position="183"/>
    </location>
</feature>
<dbReference type="Gene3D" id="1.20.1250.20">
    <property type="entry name" value="MFS general substrate transporter like domains"/>
    <property type="match status" value="2"/>
</dbReference>
<dbReference type="InterPro" id="IPR011701">
    <property type="entry name" value="MFS"/>
</dbReference>
<comment type="function">
    <text evidence="10">May be an inorganic phosphate cotransporter.</text>
</comment>
<evidence type="ECO:0000256" key="10">
    <source>
        <dbReference type="ARBA" id="ARBA00054632"/>
    </source>
</evidence>
<dbReference type="SUPFAM" id="SSF103473">
    <property type="entry name" value="MFS general substrate transporter"/>
    <property type="match status" value="1"/>
</dbReference>
<accession>A0A6J1SWJ6</accession>
<dbReference type="InterPro" id="IPR036259">
    <property type="entry name" value="MFS_trans_sf"/>
</dbReference>
<feature type="transmembrane region" description="Helical" evidence="13">
    <location>
        <begin position="434"/>
        <end position="454"/>
    </location>
</feature>
<evidence type="ECO:0000313" key="15">
    <source>
        <dbReference type="Proteomes" id="UP000504606"/>
    </source>
</evidence>